<comment type="subcellular location">
    <subcellularLocation>
        <location evidence="1">Nucleus</location>
    </subcellularLocation>
</comment>
<keyword evidence="5" id="KW-1185">Reference proteome</keyword>
<dbReference type="PROSITE" id="PS00354">
    <property type="entry name" value="HMGI_Y"/>
    <property type="match status" value="1"/>
</dbReference>
<feature type="region of interest" description="Disordered" evidence="3">
    <location>
        <begin position="239"/>
        <end position="288"/>
    </location>
</feature>
<gene>
    <name evidence="4" type="ORF">Pfra01_002692100</name>
</gene>
<dbReference type="GO" id="GO:0006355">
    <property type="term" value="P:regulation of DNA-templated transcription"/>
    <property type="evidence" value="ECO:0007669"/>
    <property type="project" value="InterPro"/>
</dbReference>
<feature type="compositionally biased region" description="Basic and acidic residues" evidence="3">
    <location>
        <begin position="155"/>
        <end position="191"/>
    </location>
</feature>
<accession>A0A9W7D5Z0</accession>
<comment type="caution">
    <text evidence="4">The sequence shown here is derived from an EMBL/GenBank/DDBJ whole genome shotgun (WGS) entry which is preliminary data.</text>
</comment>
<proteinExistence type="predicted"/>
<dbReference type="AlphaFoldDB" id="A0A9W7D5Z0"/>
<evidence type="ECO:0000313" key="4">
    <source>
        <dbReference type="EMBL" id="GMF61817.1"/>
    </source>
</evidence>
<organism evidence="4 5">
    <name type="scientific">Phytophthora fragariaefolia</name>
    <dbReference type="NCBI Taxonomy" id="1490495"/>
    <lineage>
        <taxon>Eukaryota</taxon>
        <taxon>Sar</taxon>
        <taxon>Stramenopiles</taxon>
        <taxon>Oomycota</taxon>
        <taxon>Peronosporomycetes</taxon>
        <taxon>Peronosporales</taxon>
        <taxon>Peronosporaceae</taxon>
        <taxon>Phytophthora</taxon>
    </lineage>
</organism>
<feature type="compositionally biased region" description="Basic residues" evidence="3">
    <location>
        <begin position="239"/>
        <end position="251"/>
    </location>
</feature>
<evidence type="ECO:0000256" key="1">
    <source>
        <dbReference type="ARBA" id="ARBA00004123"/>
    </source>
</evidence>
<evidence type="ECO:0000313" key="5">
    <source>
        <dbReference type="Proteomes" id="UP001165121"/>
    </source>
</evidence>
<feature type="region of interest" description="Disordered" evidence="3">
    <location>
        <begin position="133"/>
        <end position="191"/>
    </location>
</feature>
<name>A0A9W7D5Z0_9STRA</name>
<reference evidence="4" key="1">
    <citation type="submission" date="2023-04" db="EMBL/GenBank/DDBJ databases">
        <title>Phytophthora fragariaefolia NBRC 109709.</title>
        <authorList>
            <person name="Ichikawa N."/>
            <person name="Sato H."/>
            <person name="Tonouchi N."/>
        </authorList>
    </citation>
    <scope>NUCLEOTIDE SEQUENCE</scope>
    <source>
        <strain evidence="4">NBRC 109709</strain>
    </source>
</reference>
<dbReference type="Proteomes" id="UP001165121">
    <property type="component" value="Unassembled WGS sequence"/>
</dbReference>
<protein>
    <submittedName>
        <fullName evidence="4">Unnamed protein product</fullName>
    </submittedName>
</protein>
<dbReference type="EMBL" id="BSXT01006040">
    <property type="protein sequence ID" value="GMF61817.1"/>
    <property type="molecule type" value="Genomic_DNA"/>
</dbReference>
<dbReference type="GO" id="GO:0005634">
    <property type="term" value="C:nucleus"/>
    <property type="evidence" value="ECO:0007669"/>
    <property type="project" value="UniProtKB-SubCell"/>
</dbReference>
<keyword evidence="2" id="KW-0539">Nucleus</keyword>
<feature type="region of interest" description="Disordered" evidence="3">
    <location>
        <begin position="23"/>
        <end position="83"/>
    </location>
</feature>
<evidence type="ECO:0000256" key="3">
    <source>
        <dbReference type="SAM" id="MobiDB-lite"/>
    </source>
</evidence>
<dbReference type="InterPro" id="IPR000637">
    <property type="entry name" value="HMGI/Y_DNA-bd_CS"/>
</dbReference>
<feature type="compositionally biased region" description="Polar residues" evidence="3">
    <location>
        <begin position="40"/>
        <end position="62"/>
    </location>
</feature>
<sequence>MASQTEVGATAVTNNRATEAVNVTPVDSTAMENELRGEFSATSAFNDQQSSAQAVTHLTSPTVAGKRPRGRPRKRPPDIVAERDIDTAIGAEARASAAATVNTTATVGTPASAEIRTAADETTDIAATTEFTAPNERTPKRRRTQRTATALDDTIDGRSRSRIRREPYRSVDADDRAARDDSPSGARADEHTLVISKSSQLSEYPPVAEYIQKAVMMTERMNAWTRIYNIRQQLCKLMRKSAKPVGKRAHSSRSSSPQPRLKKMRHGPMYSSVKDDVVPAASLGPDHD</sequence>
<evidence type="ECO:0000256" key="2">
    <source>
        <dbReference type="ARBA" id="ARBA00023242"/>
    </source>
</evidence>